<dbReference type="GO" id="GO:0032259">
    <property type="term" value="P:methylation"/>
    <property type="evidence" value="ECO:0007669"/>
    <property type="project" value="UniProtKB-KW"/>
</dbReference>
<dbReference type="Pfam" id="PF01739">
    <property type="entry name" value="CheR"/>
    <property type="match status" value="1"/>
</dbReference>
<protein>
    <submittedName>
        <fullName evidence="7">Chemotaxis protein methyltransferase WspC</fullName>
    </submittedName>
</protein>
<evidence type="ECO:0000256" key="1">
    <source>
        <dbReference type="ARBA" id="ARBA00022603"/>
    </source>
</evidence>
<dbReference type="InterPro" id="IPR022642">
    <property type="entry name" value="CheR_C"/>
</dbReference>
<organism evidence="7 8">
    <name type="scientific">Methylococcus capsulatus</name>
    <dbReference type="NCBI Taxonomy" id="414"/>
    <lineage>
        <taxon>Bacteria</taxon>
        <taxon>Pseudomonadati</taxon>
        <taxon>Pseudomonadota</taxon>
        <taxon>Gammaproteobacteria</taxon>
        <taxon>Methylococcales</taxon>
        <taxon>Methylococcaceae</taxon>
        <taxon>Methylococcus</taxon>
    </lineage>
</organism>
<dbReference type="Pfam" id="PF13176">
    <property type="entry name" value="TPR_7"/>
    <property type="match status" value="1"/>
</dbReference>
<dbReference type="InterPro" id="IPR029063">
    <property type="entry name" value="SAM-dependent_MTases_sf"/>
</dbReference>
<dbReference type="InterPro" id="IPR050903">
    <property type="entry name" value="Bact_Chemotaxis_MeTrfase"/>
</dbReference>
<sequence length="417" mass="45658">MRLNGDVGWLWDWLAAAGLEPRALGEAAVLCALKRRLDAAGCTAAAYPARLAADAEERARLLDAVLVPETWFFREPPAFEALAESAARHRLQRRSVPFHVLSLGCSTGEEPWSIVIALREAGMRKGDFRVEALDISARAIEAARAGIYGGRSFRSPGDGTWRSRYFDELGDGRYRVKDGLRGDVEYRVAHLGDPGWGRGRRYQAVFCRNVLIYLRAELRARIIDQCRDALDPGGLLVLGHADGIGGPDRGFRRHGVAGAFSWIRQDAAEAEPPPARSSRPLAAEAVRRDAPREAKPSGPDLLSGGRETGRAAPFDEGAVLGTARALADGGNYQAAERLCQSHLASHPHDPEVHALLGIVMSAANRDDEALRYFRQALYLAPSHNESLLHLAALYERRGDEERARHFRNRSAAAEGEP</sequence>
<evidence type="ECO:0000256" key="4">
    <source>
        <dbReference type="PROSITE-ProRule" id="PRU00339"/>
    </source>
</evidence>
<gene>
    <name evidence="7" type="ORF">MCNOR_0515</name>
</gene>
<dbReference type="EMBL" id="OX458332">
    <property type="protein sequence ID" value="CAI8743860.1"/>
    <property type="molecule type" value="Genomic_DNA"/>
</dbReference>
<evidence type="ECO:0000256" key="5">
    <source>
        <dbReference type="SAM" id="MobiDB-lite"/>
    </source>
</evidence>
<dbReference type="PROSITE" id="PS50123">
    <property type="entry name" value="CHER"/>
    <property type="match status" value="1"/>
</dbReference>
<feature type="domain" description="CheR-type methyltransferase" evidence="6">
    <location>
        <begin position="17"/>
        <end position="244"/>
    </location>
</feature>
<evidence type="ECO:0000259" key="6">
    <source>
        <dbReference type="PROSITE" id="PS50123"/>
    </source>
</evidence>
<dbReference type="GO" id="GO:0008757">
    <property type="term" value="F:S-adenosylmethionine-dependent methyltransferase activity"/>
    <property type="evidence" value="ECO:0007669"/>
    <property type="project" value="InterPro"/>
</dbReference>
<keyword evidence="1 7" id="KW-0489">Methyltransferase</keyword>
<dbReference type="InterPro" id="IPR011990">
    <property type="entry name" value="TPR-like_helical_dom_sf"/>
</dbReference>
<dbReference type="PANTHER" id="PTHR24422:SF19">
    <property type="entry name" value="CHEMOTAXIS PROTEIN METHYLTRANSFERASE"/>
    <property type="match status" value="1"/>
</dbReference>
<feature type="compositionally biased region" description="Basic and acidic residues" evidence="5">
    <location>
        <begin position="285"/>
        <end position="295"/>
    </location>
</feature>
<dbReference type="SMART" id="SM00138">
    <property type="entry name" value="MeTrc"/>
    <property type="match status" value="1"/>
</dbReference>
<accession>A0AA35UIS8</accession>
<keyword evidence="4" id="KW-0802">TPR repeat</keyword>
<feature type="repeat" description="TPR" evidence="4">
    <location>
        <begin position="350"/>
        <end position="383"/>
    </location>
</feature>
<dbReference type="PROSITE" id="PS50005">
    <property type="entry name" value="TPR"/>
    <property type="match status" value="1"/>
</dbReference>
<dbReference type="SUPFAM" id="SSF48452">
    <property type="entry name" value="TPR-like"/>
    <property type="match status" value="1"/>
</dbReference>
<dbReference type="InterPro" id="IPR019734">
    <property type="entry name" value="TPR_rpt"/>
</dbReference>
<dbReference type="Gene3D" id="3.40.50.150">
    <property type="entry name" value="Vaccinia Virus protein VP39"/>
    <property type="match status" value="1"/>
</dbReference>
<dbReference type="PRINTS" id="PR00996">
    <property type="entry name" value="CHERMTFRASE"/>
</dbReference>
<dbReference type="InterPro" id="IPR000780">
    <property type="entry name" value="CheR_MeTrfase"/>
</dbReference>
<keyword evidence="3" id="KW-0949">S-adenosyl-L-methionine</keyword>
<evidence type="ECO:0000313" key="8">
    <source>
        <dbReference type="Proteomes" id="UP001158598"/>
    </source>
</evidence>
<name>A0AA35UIS8_METCP</name>
<keyword evidence="2" id="KW-0808">Transferase</keyword>
<dbReference type="Proteomes" id="UP001158598">
    <property type="component" value="Chromosome"/>
</dbReference>
<dbReference type="CDD" id="cd02440">
    <property type="entry name" value="AdoMet_MTases"/>
    <property type="match status" value="1"/>
</dbReference>
<evidence type="ECO:0000313" key="7">
    <source>
        <dbReference type="EMBL" id="CAI8743860.1"/>
    </source>
</evidence>
<dbReference type="SUPFAM" id="SSF53335">
    <property type="entry name" value="S-adenosyl-L-methionine-dependent methyltransferases"/>
    <property type="match status" value="1"/>
</dbReference>
<feature type="region of interest" description="Disordered" evidence="5">
    <location>
        <begin position="267"/>
        <end position="308"/>
    </location>
</feature>
<proteinExistence type="predicted"/>
<dbReference type="RefSeq" id="WP_282213539.1">
    <property type="nucleotide sequence ID" value="NZ_OX458332.1"/>
</dbReference>
<dbReference type="AlphaFoldDB" id="A0AA35UIS8"/>
<evidence type="ECO:0000256" key="3">
    <source>
        <dbReference type="ARBA" id="ARBA00022691"/>
    </source>
</evidence>
<dbReference type="Gene3D" id="1.25.40.10">
    <property type="entry name" value="Tetratricopeptide repeat domain"/>
    <property type="match status" value="1"/>
</dbReference>
<dbReference type="PANTHER" id="PTHR24422">
    <property type="entry name" value="CHEMOTAXIS PROTEIN METHYLTRANSFERASE"/>
    <property type="match status" value="1"/>
</dbReference>
<evidence type="ECO:0000256" key="2">
    <source>
        <dbReference type="ARBA" id="ARBA00022679"/>
    </source>
</evidence>
<reference evidence="7" key="1">
    <citation type="submission" date="2023-03" db="EMBL/GenBank/DDBJ databases">
        <authorList>
            <person name="Pearce D."/>
        </authorList>
    </citation>
    <scope>NUCLEOTIDE SEQUENCE</scope>
    <source>
        <strain evidence="7">Mc</strain>
    </source>
</reference>